<dbReference type="SMART" id="SM00240">
    <property type="entry name" value="FHA"/>
    <property type="match status" value="1"/>
</dbReference>
<keyword evidence="5 10" id="KW-0547">Nucleotide-binding</keyword>
<accession>A0ABY6LED9</accession>
<dbReference type="Pfam" id="PF12423">
    <property type="entry name" value="KIF1B"/>
    <property type="match status" value="1"/>
</dbReference>
<dbReference type="Pfam" id="PF00498">
    <property type="entry name" value="FHA"/>
    <property type="match status" value="1"/>
</dbReference>
<evidence type="ECO:0000256" key="6">
    <source>
        <dbReference type="ARBA" id="ARBA00022840"/>
    </source>
</evidence>
<dbReference type="Pfam" id="PF00225">
    <property type="entry name" value="Kinesin"/>
    <property type="match status" value="1"/>
</dbReference>
<dbReference type="PROSITE" id="PS00411">
    <property type="entry name" value="KINESIN_MOTOR_1"/>
    <property type="match status" value="1"/>
</dbReference>
<dbReference type="PANTHER" id="PTHR47117">
    <property type="entry name" value="STAR-RELATED LIPID TRANSFER PROTEIN 9"/>
    <property type="match status" value="1"/>
</dbReference>
<keyword evidence="4" id="KW-0493">Microtubule</keyword>
<keyword evidence="7 11" id="KW-0175">Coiled coil</keyword>
<dbReference type="CDD" id="cd01365">
    <property type="entry name" value="KISc_KIF1A_KIF1B"/>
    <property type="match status" value="1"/>
</dbReference>
<comment type="similarity">
    <text evidence="10">Belongs to the TRAFAC class myosin-kinesin ATPase superfamily. Kinesin family.</text>
</comment>
<dbReference type="InterPro" id="IPR008984">
    <property type="entry name" value="SMAD_FHA_dom_sf"/>
</dbReference>
<organism evidence="13 14">
    <name type="scientific">Cordylochernes scorpioides</name>
    <dbReference type="NCBI Taxonomy" id="51811"/>
    <lineage>
        <taxon>Eukaryota</taxon>
        <taxon>Metazoa</taxon>
        <taxon>Ecdysozoa</taxon>
        <taxon>Arthropoda</taxon>
        <taxon>Chelicerata</taxon>
        <taxon>Arachnida</taxon>
        <taxon>Pseudoscorpiones</taxon>
        <taxon>Cheliferoidea</taxon>
        <taxon>Chernetidae</taxon>
        <taxon>Cordylochernes</taxon>
    </lineage>
</organism>
<dbReference type="Pfam" id="PF16183">
    <property type="entry name" value="Kinesin_assoc"/>
    <property type="match status" value="2"/>
</dbReference>
<dbReference type="Gene3D" id="3.40.850.10">
    <property type="entry name" value="Kinesin motor domain"/>
    <property type="match status" value="1"/>
</dbReference>
<dbReference type="InterPro" id="IPR022140">
    <property type="entry name" value="Kinesin-like_KIF1-typ"/>
</dbReference>
<keyword evidence="8 10" id="KW-0505">Motor protein</keyword>
<feature type="coiled-coil region" evidence="11">
    <location>
        <begin position="644"/>
        <end position="693"/>
    </location>
</feature>
<dbReference type="InterPro" id="IPR036961">
    <property type="entry name" value="Kinesin_motor_dom_sf"/>
</dbReference>
<evidence type="ECO:0000256" key="5">
    <source>
        <dbReference type="ARBA" id="ARBA00022741"/>
    </source>
</evidence>
<keyword evidence="6 10" id="KW-0067">ATP-binding</keyword>
<dbReference type="InterPro" id="IPR027417">
    <property type="entry name" value="P-loop_NTPase"/>
</dbReference>
<evidence type="ECO:0000256" key="4">
    <source>
        <dbReference type="ARBA" id="ARBA00022701"/>
    </source>
</evidence>
<dbReference type="Gene3D" id="6.10.250.2520">
    <property type="match status" value="1"/>
</dbReference>
<dbReference type="Proteomes" id="UP001235939">
    <property type="component" value="Chromosome 17"/>
</dbReference>
<dbReference type="PANTHER" id="PTHR47117:SF10">
    <property type="entry name" value="KINESIN-LIKE PROTEIN KIF1B"/>
    <property type="match status" value="1"/>
</dbReference>
<gene>
    <name evidence="13" type="ORF">LAZ67_17003078</name>
</gene>
<feature type="domain" description="Kinesin motor" evidence="12">
    <location>
        <begin position="3"/>
        <end position="348"/>
    </location>
</feature>
<evidence type="ECO:0000256" key="8">
    <source>
        <dbReference type="ARBA" id="ARBA00023175"/>
    </source>
</evidence>
<dbReference type="InterPro" id="IPR001752">
    <property type="entry name" value="Kinesin_motor_dom"/>
</dbReference>
<evidence type="ECO:0000256" key="11">
    <source>
        <dbReference type="SAM" id="Coils"/>
    </source>
</evidence>
<reference evidence="13 14" key="1">
    <citation type="submission" date="2022-01" db="EMBL/GenBank/DDBJ databases">
        <title>A chromosomal length assembly of Cordylochernes scorpioides.</title>
        <authorList>
            <person name="Zeh D."/>
            <person name="Zeh J."/>
        </authorList>
    </citation>
    <scope>NUCLEOTIDE SEQUENCE [LARGE SCALE GENOMIC DNA]</scope>
    <source>
        <strain evidence="13">IN4F17</strain>
        <tissue evidence="13">Whole Body</tissue>
    </source>
</reference>
<dbReference type="SMART" id="SM00129">
    <property type="entry name" value="KISc"/>
    <property type="match status" value="1"/>
</dbReference>
<dbReference type="SUPFAM" id="SSF52540">
    <property type="entry name" value="P-loop containing nucleoside triphosphate hydrolases"/>
    <property type="match status" value="1"/>
</dbReference>
<dbReference type="InterPro" id="IPR019821">
    <property type="entry name" value="Kinesin_motor_CS"/>
</dbReference>
<dbReference type="EMBL" id="CP092879">
    <property type="protein sequence ID" value="UYV79548.1"/>
    <property type="molecule type" value="Genomic_DNA"/>
</dbReference>
<comment type="subcellular location">
    <subcellularLocation>
        <location evidence="1">Cytoplasm</location>
        <location evidence="1">Cytoskeleton</location>
    </subcellularLocation>
</comment>
<keyword evidence="14" id="KW-1185">Reference proteome</keyword>
<name>A0ABY6LED9_9ARAC</name>
<evidence type="ECO:0000313" key="14">
    <source>
        <dbReference type="Proteomes" id="UP001235939"/>
    </source>
</evidence>
<dbReference type="InterPro" id="IPR032405">
    <property type="entry name" value="Kinesin_assoc"/>
</dbReference>
<dbReference type="PROSITE" id="PS50067">
    <property type="entry name" value="KINESIN_MOTOR_2"/>
    <property type="match status" value="1"/>
</dbReference>
<evidence type="ECO:0000256" key="2">
    <source>
        <dbReference type="ARBA" id="ARBA00020751"/>
    </source>
</evidence>
<dbReference type="PRINTS" id="PR00380">
    <property type="entry name" value="KINESINHEAVY"/>
</dbReference>
<keyword evidence="9" id="KW-0206">Cytoskeleton</keyword>
<dbReference type="InterPro" id="IPR000253">
    <property type="entry name" value="FHA_dom"/>
</dbReference>
<evidence type="ECO:0000256" key="3">
    <source>
        <dbReference type="ARBA" id="ARBA00022490"/>
    </source>
</evidence>
<evidence type="ECO:0000313" key="13">
    <source>
        <dbReference type="EMBL" id="UYV79548.1"/>
    </source>
</evidence>
<evidence type="ECO:0000256" key="10">
    <source>
        <dbReference type="PROSITE-ProRule" id="PRU00283"/>
    </source>
</evidence>
<evidence type="ECO:0000256" key="1">
    <source>
        <dbReference type="ARBA" id="ARBA00004245"/>
    </source>
</evidence>
<dbReference type="SUPFAM" id="SSF49879">
    <property type="entry name" value="SMAD/FHA domain"/>
    <property type="match status" value="1"/>
</dbReference>
<feature type="binding site" evidence="10">
    <location>
        <begin position="96"/>
        <end position="103"/>
    </location>
    <ligand>
        <name>ATP</name>
        <dbReference type="ChEBI" id="CHEBI:30616"/>
    </ligand>
</feature>
<sequence>MTSVKVAVRVRPFNNREINKESKCIISMNGSTTTIYNPKCENSKEKKKSFNYDYSYMSHDPTDSAFASQSTVYKDIGEEMLQHAFEGYNVCIFAYGQTGAGKSYTMMGKQEPGQEGIIPQLCKDMFHRIQEDNHNRLYSVEVSYMEIYCERVRDLLNPRAKGHLRVREHPLLGPYVEDLSRLAVTSYMDIHQLMDEGNKARTVASTNMNETSSRSHAVFTIIFTQRIEDNLTGLATEKVSKISLVDLAGSERADATGAQGTRLKEGANINKSLTTLGKVISALAEGTGLKRKKKGEFIPYRDSVLTWLLRENLGGNSKTAMIAAISPADINYEETLSTLRYADRAKQIMCRAVVNEDANAKLIRELKEEIAHLKALLLAEGINLNGSVEENNNNKNAMQPVKRGSLTHNGEDAILQLEQSEKLMSELNQTWEEKLSKTQAIKLQREAAFVEMGVAVREDGNTFGVFSPKKMPHLVNLNEDPLMSECLIYCIKDGITRVGRPDSNIPQDIKLTGSHILNEHCLLENNEGMVTLEPCAGALCFINGRQVVSSIPLYTGARVILGKYHVFRFQHPEQDQSPGAAISYLPISNKSSLGPTDEGVPGDQVSLRETLRSSTTGTNLYTYVVSDWSFAQIELLEKQGIDLKVEMEKKIEAMEKQFKKEREEADELFQKERESYEAKIDSLQKQVEDYSLMSSMYSLPDGLADLTNEPQTEEEVFVDDQPWTAHQCGLAGWVFDKWSQHQFTSLRDDLWGNAVFIKEANAISVELKKKVQFQFVLLTPTLYSPLPPDLQQDSRTVVAVEVVDTKHGATHHWSLAKLRYRLELIREMYHLTELPENQPMPNAAAGGDPFYDRFPWFRMIGRAYVYLTNLLYPDVPLIQKVAIVNDKGDVKGYLRVALQAVLDDEESTSPSNTQVKQFARIKFDHQPPADLKPMNIFFEKQDFVNKERPHLQLGQSFTFRVTILQAMDISKEYADIFCQFNFLHHPNEAFSTEPLKNKSKGAFPGFYHVQNISVVVTETFIQYLSSQPMLFEMLGHYQQHPLHKHAADNSSNSVGVYQPPRRMLPKTLPISPPIRSSKLGLFPSPSTTSHVHSKVDVLAWFEVCELESSGEYVPTMVDDDTILLRQGLQRRIRITLILDPSADVVWKEVHELVVGEFFTLCLTLCLLSRRVRSSPESDVTDDSDVPSLALFPGEHLRMANDDR</sequence>
<evidence type="ECO:0000256" key="7">
    <source>
        <dbReference type="ARBA" id="ARBA00023054"/>
    </source>
</evidence>
<protein>
    <recommendedName>
        <fullName evidence="2">Kinesin-like protein unc-104</fullName>
    </recommendedName>
</protein>
<evidence type="ECO:0000259" key="12">
    <source>
        <dbReference type="PROSITE" id="PS50067"/>
    </source>
</evidence>
<proteinExistence type="inferred from homology"/>
<evidence type="ECO:0000256" key="9">
    <source>
        <dbReference type="ARBA" id="ARBA00023212"/>
    </source>
</evidence>
<keyword evidence="3" id="KW-0963">Cytoplasm</keyword>
<dbReference type="Gene3D" id="2.60.200.20">
    <property type="match status" value="1"/>
</dbReference>
<dbReference type="CDD" id="cd22705">
    <property type="entry name" value="FHA_KIF1"/>
    <property type="match status" value="1"/>
</dbReference>